<dbReference type="RefSeq" id="WP_332922178.1">
    <property type="nucleotide sequence ID" value="NZ_AP025292.1"/>
</dbReference>
<feature type="signal peptide" evidence="1">
    <location>
        <begin position="1"/>
        <end position="20"/>
    </location>
</feature>
<accession>A0ABN6L894</accession>
<name>A0ABN6L894_9BACT</name>
<evidence type="ECO:0008006" key="4">
    <source>
        <dbReference type="Google" id="ProtNLM"/>
    </source>
</evidence>
<keyword evidence="1" id="KW-0732">Signal</keyword>
<reference evidence="2 3" key="1">
    <citation type="submission" date="2021-12" db="EMBL/GenBank/DDBJ databases">
        <title>Genome sequencing of bacteria with rrn-lacking chromosome and rrn-plasmid.</title>
        <authorList>
            <person name="Anda M."/>
            <person name="Iwasaki W."/>
        </authorList>
    </citation>
    <scope>NUCLEOTIDE SEQUENCE [LARGE SCALE GENOMIC DNA]</scope>
    <source>
        <strain evidence="2 3">NBRC 101262</strain>
    </source>
</reference>
<dbReference type="Pfam" id="PF13689">
    <property type="entry name" value="DUF4154"/>
    <property type="match status" value="1"/>
</dbReference>
<evidence type="ECO:0000313" key="3">
    <source>
        <dbReference type="Proteomes" id="UP001354989"/>
    </source>
</evidence>
<dbReference type="EMBL" id="AP025292">
    <property type="protein sequence ID" value="BDC97867.1"/>
    <property type="molecule type" value="Genomic_DNA"/>
</dbReference>
<gene>
    <name evidence="2" type="ORF">PEPS_01480</name>
</gene>
<dbReference type="Proteomes" id="UP001354989">
    <property type="component" value="Chromosome"/>
</dbReference>
<protein>
    <recommendedName>
        <fullName evidence="4">YfiR family protein</fullName>
    </recommendedName>
</protein>
<feature type="chain" id="PRO_5046141624" description="YfiR family protein" evidence="1">
    <location>
        <begin position="21"/>
        <end position="170"/>
    </location>
</feature>
<dbReference type="InterPro" id="IPR025293">
    <property type="entry name" value="YfiR/HmsC-like"/>
</dbReference>
<proteinExistence type="predicted"/>
<sequence>MKRQIIFLLILFSTCSIAFAQGNQSYAFQKLYLYTFMKYIEWPNAEVNEKFTIGFVGYSGLYPHLEKMAEEKEIRGKAIELKKISSVEEAQQCQLLYVPSGQADLPNYIEALKGSPVLIVSDLEGAAEEGAGFSFLMVDGKLKFDINTTTIEASQLSIKDALKKFAVNTY</sequence>
<keyword evidence="3" id="KW-1185">Reference proteome</keyword>
<evidence type="ECO:0000256" key="1">
    <source>
        <dbReference type="SAM" id="SignalP"/>
    </source>
</evidence>
<evidence type="ECO:0000313" key="2">
    <source>
        <dbReference type="EMBL" id="BDC97867.1"/>
    </source>
</evidence>
<organism evidence="2 3">
    <name type="scientific">Persicobacter psychrovividus</name>
    <dbReference type="NCBI Taxonomy" id="387638"/>
    <lineage>
        <taxon>Bacteria</taxon>
        <taxon>Pseudomonadati</taxon>
        <taxon>Bacteroidota</taxon>
        <taxon>Cytophagia</taxon>
        <taxon>Cytophagales</taxon>
        <taxon>Persicobacteraceae</taxon>
        <taxon>Persicobacter</taxon>
    </lineage>
</organism>